<feature type="compositionally biased region" description="Basic and acidic residues" evidence="4">
    <location>
        <begin position="599"/>
        <end position="609"/>
    </location>
</feature>
<name>A0A8D8FSB6_CULPI</name>
<feature type="region of interest" description="Disordered" evidence="4">
    <location>
        <begin position="1021"/>
        <end position="1047"/>
    </location>
</feature>
<feature type="compositionally biased region" description="Basic residues" evidence="4">
    <location>
        <begin position="858"/>
        <end position="867"/>
    </location>
</feature>
<feature type="compositionally biased region" description="Polar residues" evidence="4">
    <location>
        <begin position="441"/>
        <end position="456"/>
    </location>
</feature>
<proteinExistence type="predicted"/>
<evidence type="ECO:0000256" key="4">
    <source>
        <dbReference type="SAM" id="MobiDB-lite"/>
    </source>
</evidence>
<accession>A0A8D8FSB6</accession>
<feature type="compositionally biased region" description="Polar residues" evidence="4">
    <location>
        <begin position="180"/>
        <end position="192"/>
    </location>
</feature>
<keyword evidence="3" id="KW-0539">Nucleus</keyword>
<dbReference type="PANTHER" id="PTHR14396">
    <property type="entry name" value="CLASPIN"/>
    <property type="match status" value="1"/>
</dbReference>
<dbReference type="GO" id="GO:0010997">
    <property type="term" value="F:anaphase-promoting complex binding"/>
    <property type="evidence" value="ECO:0007669"/>
    <property type="project" value="TreeGrafter"/>
</dbReference>
<feature type="compositionally biased region" description="Polar residues" evidence="4">
    <location>
        <begin position="107"/>
        <end position="120"/>
    </location>
</feature>
<feature type="compositionally biased region" description="Low complexity" evidence="4">
    <location>
        <begin position="386"/>
        <end position="397"/>
    </location>
</feature>
<feature type="compositionally biased region" description="Basic residues" evidence="4">
    <location>
        <begin position="198"/>
        <end position="208"/>
    </location>
</feature>
<organism evidence="5">
    <name type="scientific">Culex pipiens</name>
    <name type="common">House mosquito</name>
    <dbReference type="NCBI Taxonomy" id="7175"/>
    <lineage>
        <taxon>Eukaryota</taxon>
        <taxon>Metazoa</taxon>
        <taxon>Ecdysozoa</taxon>
        <taxon>Arthropoda</taxon>
        <taxon>Hexapoda</taxon>
        <taxon>Insecta</taxon>
        <taxon>Pterygota</taxon>
        <taxon>Neoptera</taxon>
        <taxon>Endopterygota</taxon>
        <taxon>Diptera</taxon>
        <taxon>Nematocera</taxon>
        <taxon>Culicoidea</taxon>
        <taxon>Culicidae</taxon>
        <taxon>Culicinae</taxon>
        <taxon>Culicini</taxon>
        <taxon>Culex</taxon>
        <taxon>Culex</taxon>
    </lineage>
</organism>
<feature type="compositionally biased region" description="Basic and acidic residues" evidence="4">
    <location>
        <begin position="209"/>
        <end position="222"/>
    </location>
</feature>
<feature type="region of interest" description="Disordered" evidence="4">
    <location>
        <begin position="175"/>
        <end position="288"/>
    </location>
</feature>
<protein>
    <submittedName>
        <fullName evidence="5">Claspin</fullName>
    </submittedName>
</protein>
<sequence>MDENSNQSSRGSQQQQDDDLEESKHRETESPMTLEYNSDCELTEGDTLRMEDSDEDQEPKSGEDPKKLEEPPSSAVSETAEEKKVTPPRSRISRPIDSDSEDDNPKPSGNESPAGTTTSKKLSRIIDSDSDEADKTVTTRRNLIADSGSDSDQLAKQNQAVDAIGDEIDKTMSRLKSLVDSDSSSGKEQNSVEVGGEKKRKKKLKTKKERSQAKEKKKDPKDLLASLNLDFSDDSRSKASSSSGSDFESGSGAAGSDSGSENHDHKKSRKTKKTSEDKPQRMSAKVAAEQMKLIQSESQRMAREASVSVPYHKPKQRTLEEFLNRRTIQNPLQFPVDGRQSLAAAIRMPPEQLEAFAKYLEEREKETIEFFKNENVQEEPAEEPVETPQEVPVSEPEATTTLPAVDTEPIESLRVTDTEPDELDALVNKTCENAEALLAASQPTDEPTSPKPSTSGVAIDYDLFTRTTPTSKLSQKKAELLANASIPAFPTLKGGPDMLIDLDSGELKPKTPSGPDALFARFAKCSGKKGQSARNSPSVSILSTENGAIELDTIALVREQESRDPNGKDPIPGAAFAKLQAGLREKMAKIRMEALKKRLEEQQGGKKLEESEDEEECAELEVDEDEEVVDDEEQEGEVGGGNELVDGEAGEVDDEEVEQDGDEDPAQEDTSEESSDDEDKTDEPEAQGEKKKSRIIAAFEDSDEETKQDKQSTEDATLLKKSETEELFSTLESDKFTLSDKNNLETGDTMSLLWKETEEPTAEVGSATQADNDLLALCSGRFEDTQAVPNDAALFSQAGPTQLGDSQLMALCSGTFATQAPEVQAEEEQNSEVVSKGKLVIGSSDEEGEPKEDDSSRKKVKRKKRRNLNISDDDDESESDQELDDEEPIDPEENEDQPERYVDYDSEENEVEVVLTKKDKQKVANAFLEKEAELSESEWGSADEDEKDLDRYDVEVGDEEQFDQDQLQQDLGRIHARRLLEQDKKEVKNLQDMFFEDEEKDGVGRERQFRWKNVETTFSLDYDKKPEDGGEGGEGEAGEEESEAEWRKMRHERETLLKEKNIDLDEVHLTDTTLLDKTLEEEENDSGVTNTTVASTTTMVHTKKRITVVRCKKSAEATTPKDSPFLISKSSFVQGNKASFLTRDASTLNKLASLVKTNPEAEGTNTVAASKGRNFVFATVSPAVDKMGSKRSLDAVEAGDDQSAKKIKTTDASKDGNKTKKRLLLGLL</sequence>
<feature type="compositionally biased region" description="Polar residues" evidence="4">
    <location>
        <begin position="148"/>
        <end position="160"/>
    </location>
</feature>
<feature type="compositionally biased region" description="Acidic residues" evidence="4">
    <location>
        <begin position="645"/>
        <end position="686"/>
    </location>
</feature>
<feature type="region of interest" description="Disordered" evidence="4">
    <location>
        <begin position="599"/>
        <end position="716"/>
    </location>
</feature>
<feature type="compositionally biased region" description="Acidic residues" evidence="4">
    <location>
        <begin position="871"/>
        <end position="896"/>
    </location>
</feature>
<reference evidence="5" key="1">
    <citation type="submission" date="2021-05" db="EMBL/GenBank/DDBJ databases">
        <authorList>
            <person name="Alioto T."/>
            <person name="Alioto T."/>
            <person name="Gomez Garrido J."/>
        </authorList>
    </citation>
    <scope>NUCLEOTIDE SEQUENCE</scope>
</reference>
<feature type="compositionally biased region" description="Basic and acidic residues" evidence="4">
    <location>
        <begin position="705"/>
        <end position="716"/>
    </location>
</feature>
<evidence type="ECO:0000313" key="5">
    <source>
        <dbReference type="EMBL" id="CAG6480943.1"/>
    </source>
</evidence>
<dbReference type="EMBL" id="HBUE01089761">
    <property type="protein sequence ID" value="CAG6480944.1"/>
    <property type="molecule type" value="Transcribed_RNA"/>
</dbReference>
<feature type="compositionally biased region" description="Basic and acidic residues" evidence="4">
    <location>
        <begin position="58"/>
        <end position="70"/>
    </location>
</feature>
<evidence type="ECO:0000256" key="3">
    <source>
        <dbReference type="ARBA" id="ARBA00023242"/>
    </source>
</evidence>
<feature type="region of interest" description="Disordered" evidence="4">
    <location>
        <begin position="437"/>
        <end position="457"/>
    </location>
</feature>
<dbReference type="EMBL" id="HBUE01089760">
    <property type="protein sequence ID" value="CAG6480943.1"/>
    <property type="molecule type" value="Transcribed_RNA"/>
</dbReference>
<feature type="region of interest" description="Disordered" evidence="4">
    <location>
        <begin position="1"/>
        <end position="160"/>
    </location>
</feature>
<feature type="compositionally biased region" description="Acidic residues" evidence="4">
    <location>
        <begin position="1029"/>
        <end position="1043"/>
    </location>
</feature>
<feature type="compositionally biased region" description="Acidic residues" evidence="4">
    <location>
        <begin position="610"/>
        <end position="636"/>
    </location>
</feature>
<dbReference type="GO" id="GO:0033314">
    <property type="term" value="P:mitotic DNA replication checkpoint signaling"/>
    <property type="evidence" value="ECO:0007669"/>
    <property type="project" value="TreeGrafter"/>
</dbReference>
<feature type="compositionally biased region" description="Low complexity" evidence="4">
    <location>
        <begin position="238"/>
        <end position="259"/>
    </location>
</feature>
<feature type="region of interest" description="Disordered" evidence="4">
    <location>
        <begin position="928"/>
        <end position="948"/>
    </location>
</feature>
<feature type="region of interest" description="Disordered" evidence="4">
    <location>
        <begin position="1189"/>
        <end position="1215"/>
    </location>
</feature>
<dbReference type="GO" id="GO:0005634">
    <property type="term" value="C:nucleus"/>
    <property type="evidence" value="ECO:0007669"/>
    <property type="project" value="UniProtKB-SubCell"/>
</dbReference>
<dbReference type="GO" id="GO:0007095">
    <property type="term" value="P:mitotic G2 DNA damage checkpoint signaling"/>
    <property type="evidence" value="ECO:0007669"/>
    <property type="project" value="TreeGrafter"/>
</dbReference>
<keyword evidence="2" id="KW-0597">Phosphoprotein</keyword>
<dbReference type="PANTHER" id="PTHR14396:SF10">
    <property type="entry name" value="CLASPIN"/>
    <property type="match status" value="1"/>
</dbReference>
<evidence type="ECO:0000256" key="1">
    <source>
        <dbReference type="ARBA" id="ARBA00004123"/>
    </source>
</evidence>
<comment type="subcellular location">
    <subcellularLocation>
        <location evidence="1">Nucleus</location>
    </subcellularLocation>
</comment>
<feature type="compositionally biased region" description="Acidic residues" evidence="4">
    <location>
        <begin position="376"/>
        <end position="385"/>
    </location>
</feature>
<evidence type="ECO:0000256" key="2">
    <source>
        <dbReference type="ARBA" id="ARBA00022553"/>
    </source>
</evidence>
<dbReference type="AlphaFoldDB" id="A0A8D8FSB6"/>
<dbReference type="InterPro" id="IPR024146">
    <property type="entry name" value="Claspin"/>
</dbReference>
<feature type="region of interest" description="Disordered" evidence="4">
    <location>
        <begin position="371"/>
        <end position="420"/>
    </location>
</feature>
<feature type="compositionally biased region" description="Basic and acidic residues" evidence="4">
    <location>
        <begin position="1202"/>
        <end position="1215"/>
    </location>
</feature>
<feature type="region of interest" description="Disordered" evidence="4">
    <location>
        <begin position="821"/>
        <end position="911"/>
    </location>
</feature>